<organism evidence="1 2">
    <name type="scientific">Ligilactobacillus apodemi DSM 16634 = JCM 16172</name>
    <dbReference type="NCBI Taxonomy" id="1423724"/>
    <lineage>
        <taxon>Bacteria</taxon>
        <taxon>Bacillati</taxon>
        <taxon>Bacillota</taxon>
        <taxon>Bacilli</taxon>
        <taxon>Lactobacillales</taxon>
        <taxon>Lactobacillaceae</taxon>
        <taxon>Ligilactobacillus</taxon>
    </lineage>
</organism>
<proteinExistence type="predicted"/>
<protein>
    <submittedName>
        <fullName evidence="1">Uncharacterized protein</fullName>
    </submittedName>
</protein>
<evidence type="ECO:0000313" key="1">
    <source>
        <dbReference type="EMBL" id="KRL84734.1"/>
    </source>
</evidence>
<dbReference type="eggNOG" id="ENOG5030AW4">
    <property type="taxonomic scope" value="Bacteria"/>
</dbReference>
<comment type="caution">
    <text evidence="1">The sequence shown here is derived from an EMBL/GenBank/DDBJ whole genome shotgun (WGS) entry which is preliminary data.</text>
</comment>
<evidence type="ECO:0000313" key="2">
    <source>
        <dbReference type="Proteomes" id="UP000051324"/>
    </source>
</evidence>
<dbReference type="Proteomes" id="UP000051324">
    <property type="component" value="Unassembled WGS sequence"/>
</dbReference>
<keyword evidence="2" id="KW-1185">Reference proteome</keyword>
<dbReference type="PATRIC" id="fig|1423724.4.peg.227"/>
<dbReference type="RefSeq" id="WP_025088015.1">
    <property type="nucleotide sequence ID" value="NZ_AZFT01000048.1"/>
</dbReference>
<accession>A0A0R1TVA9</accession>
<dbReference type="AlphaFoldDB" id="A0A0R1TVA9"/>
<dbReference type="EMBL" id="AZFT01000048">
    <property type="protein sequence ID" value="KRL84734.1"/>
    <property type="molecule type" value="Genomic_DNA"/>
</dbReference>
<gene>
    <name evidence="1" type="ORF">FC32_GL000213</name>
</gene>
<name>A0A0R1TVA9_9LACO</name>
<sequence length="71" mass="8162">MFTTEELGKIEQVLASSPSLNEYEVKQALRALNRNGTCNVRDLGYIEYKLAYLPFAHAIPRYNGNLNISRW</sequence>
<reference evidence="1 2" key="1">
    <citation type="journal article" date="2015" name="Genome Announc.">
        <title>Expanding the biotechnology potential of lactobacilli through comparative genomics of 213 strains and associated genera.</title>
        <authorList>
            <person name="Sun Z."/>
            <person name="Harris H.M."/>
            <person name="McCann A."/>
            <person name="Guo C."/>
            <person name="Argimon S."/>
            <person name="Zhang W."/>
            <person name="Yang X."/>
            <person name="Jeffery I.B."/>
            <person name="Cooney J.C."/>
            <person name="Kagawa T.F."/>
            <person name="Liu W."/>
            <person name="Song Y."/>
            <person name="Salvetti E."/>
            <person name="Wrobel A."/>
            <person name="Rasinkangas P."/>
            <person name="Parkhill J."/>
            <person name="Rea M.C."/>
            <person name="O'Sullivan O."/>
            <person name="Ritari J."/>
            <person name="Douillard F.P."/>
            <person name="Paul Ross R."/>
            <person name="Yang R."/>
            <person name="Briner A.E."/>
            <person name="Felis G.E."/>
            <person name="de Vos W.M."/>
            <person name="Barrangou R."/>
            <person name="Klaenhammer T.R."/>
            <person name="Caufield P.W."/>
            <person name="Cui Y."/>
            <person name="Zhang H."/>
            <person name="O'Toole P.W."/>
        </authorList>
    </citation>
    <scope>NUCLEOTIDE SEQUENCE [LARGE SCALE GENOMIC DNA]</scope>
    <source>
        <strain evidence="1 2">DSM 16634</strain>
    </source>
</reference>